<sequence length="55" mass="6242">MFFTPNLPLWNGPLRIPVSAGEPRWAGFLCGKGSFQRVGTRYEIINPLQSTNSYR</sequence>
<evidence type="ECO:0000313" key="1">
    <source>
        <dbReference type="EMBL" id="DAD87926.1"/>
    </source>
</evidence>
<accession>A0A8S5N002</accession>
<organism evidence="1">
    <name type="scientific">Siphoviridae sp. ct3Ka2</name>
    <dbReference type="NCBI Taxonomy" id="2826281"/>
    <lineage>
        <taxon>Viruses</taxon>
        <taxon>Duplodnaviria</taxon>
        <taxon>Heunggongvirae</taxon>
        <taxon>Uroviricota</taxon>
        <taxon>Caudoviricetes</taxon>
    </lineage>
</organism>
<dbReference type="EMBL" id="BK015030">
    <property type="protein sequence ID" value="DAD87926.1"/>
    <property type="molecule type" value="Genomic_DNA"/>
</dbReference>
<reference evidence="1" key="1">
    <citation type="journal article" date="2021" name="Proc. Natl. Acad. Sci. U.S.A.">
        <title>A Catalog of Tens of Thousands of Viruses from Human Metagenomes Reveals Hidden Associations with Chronic Diseases.</title>
        <authorList>
            <person name="Tisza M.J."/>
            <person name="Buck C.B."/>
        </authorList>
    </citation>
    <scope>NUCLEOTIDE SEQUENCE</scope>
    <source>
        <strain evidence="1">Ct3Ka2</strain>
    </source>
</reference>
<protein>
    <submittedName>
        <fullName evidence="1">Uncharacterized protein</fullName>
    </submittedName>
</protein>
<proteinExistence type="predicted"/>
<name>A0A8S5N002_9CAUD</name>